<evidence type="ECO:0000313" key="2">
    <source>
        <dbReference type="EMBL" id="KAG8536061.1"/>
    </source>
</evidence>
<dbReference type="AlphaFoldDB" id="A0AAV6YPV9"/>
<proteinExistence type="predicted"/>
<evidence type="ECO:0000256" key="1">
    <source>
        <dbReference type="SAM" id="MobiDB-lite"/>
    </source>
</evidence>
<accession>A0AAV6YPV9</accession>
<reference evidence="2" key="1">
    <citation type="thesis" date="2020" institute="ProQuest LLC" country="789 East Eisenhower Parkway, Ann Arbor, MI, USA">
        <title>Comparative Genomics and Chromosome Evolution.</title>
        <authorList>
            <person name="Mudd A.B."/>
        </authorList>
    </citation>
    <scope>NUCLEOTIDE SEQUENCE</scope>
    <source>
        <strain evidence="2">237g6f4</strain>
        <tissue evidence="2">Blood</tissue>
    </source>
</reference>
<organism evidence="2 3">
    <name type="scientific">Engystomops pustulosus</name>
    <name type="common">Tungara frog</name>
    <name type="synonym">Physalaemus pustulosus</name>
    <dbReference type="NCBI Taxonomy" id="76066"/>
    <lineage>
        <taxon>Eukaryota</taxon>
        <taxon>Metazoa</taxon>
        <taxon>Chordata</taxon>
        <taxon>Craniata</taxon>
        <taxon>Vertebrata</taxon>
        <taxon>Euteleostomi</taxon>
        <taxon>Amphibia</taxon>
        <taxon>Batrachia</taxon>
        <taxon>Anura</taxon>
        <taxon>Neobatrachia</taxon>
        <taxon>Hyloidea</taxon>
        <taxon>Leptodactylidae</taxon>
        <taxon>Leiuperinae</taxon>
        <taxon>Engystomops</taxon>
    </lineage>
</organism>
<keyword evidence="3" id="KW-1185">Reference proteome</keyword>
<sequence>MKLNPPKQQAGHDTVSSWSRTELEDAWRGAILPLSAPSQPRPGRLPSHKLPSKDPSGCGLSSPTHPMGLLLTTLLLSERLNLFGTPCGSN</sequence>
<dbReference type="EMBL" id="WNYA01051090">
    <property type="protein sequence ID" value="KAG8536061.1"/>
    <property type="molecule type" value="Genomic_DNA"/>
</dbReference>
<dbReference type="Proteomes" id="UP000824782">
    <property type="component" value="Unassembled WGS sequence"/>
</dbReference>
<gene>
    <name evidence="2" type="ORF">GDO81_027186</name>
</gene>
<feature type="region of interest" description="Disordered" evidence="1">
    <location>
        <begin position="33"/>
        <end position="64"/>
    </location>
</feature>
<name>A0AAV6YPV9_ENGPU</name>
<protein>
    <submittedName>
        <fullName evidence="2">Uncharacterized protein</fullName>
    </submittedName>
</protein>
<comment type="caution">
    <text evidence="2">The sequence shown here is derived from an EMBL/GenBank/DDBJ whole genome shotgun (WGS) entry which is preliminary data.</text>
</comment>
<evidence type="ECO:0000313" key="3">
    <source>
        <dbReference type="Proteomes" id="UP000824782"/>
    </source>
</evidence>